<feature type="region of interest" description="Disordered" evidence="3">
    <location>
        <begin position="434"/>
        <end position="694"/>
    </location>
</feature>
<reference evidence="5 6" key="1">
    <citation type="submission" date="2016-07" db="EMBL/GenBank/DDBJ databases">
        <title>Pervasive Adenine N6-methylation of Active Genes in Fungi.</title>
        <authorList>
            <consortium name="DOE Joint Genome Institute"/>
            <person name="Mondo S.J."/>
            <person name="Dannebaum R.O."/>
            <person name="Kuo R.C."/>
            <person name="Labutti K."/>
            <person name="Haridas S."/>
            <person name="Kuo A."/>
            <person name="Salamov A."/>
            <person name="Ahrendt S.R."/>
            <person name="Lipzen A."/>
            <person name="Sullivan W."/>
            <person name="Andreopoulos W.B."/>
            <person name="Clum A."/>
            <person name="Lindquist E."/>
            <person name="Daum C."/>
            <person name="Ramamoorthy G.K."/>
            <person name="Gryganskyi A."/>
            <person name="Culley D."/>
            <person name="Magnuson J.K."/>
            <person name="James T.Y."/>
            <person name="O'Malley M.A."/>
            <person name="Stajich J.E."/>
            <person name="Spatafora J.W."/>
            <person name="Visel A."/>
            <person name="Grigoriev I.V."/>
        </authorList>
    </citation>
    <scope>NUCLEOTIDE SEQUENCE [LARGE SCALE GENOMIC DNA]</scope>
    <source>
        <strain evidence="5 6">68-887.2</strain>
    </source>
</reference>
<gene>
    <name evidence="5" type="ORF">BCR39DRAFT_545505</name>
</gene>
<keyword evidence="6" id="KW-1185">Reference proteome</keyword>
<protein>
    <submittedName>
        <fullName evidence="5">Nuclear pore complex assembly-domain-containing protein</fullName>
    </submittedName>
</protein>
<evidence type="ECO:0000259" key="4">
    <source>
        <dbReference type="Pfam" id="PF13934"/>
    </source>
</evidence>
<dbReference type="GO" id="GO:0005634">
    <property type="term" value="C:nucleus"/>
    <property type="evidence" value="ECO:0007669"/>
    <property type="project" value="UniProtKB-SubCell"/>
</dbReference>
<dbReference type="EMBL" id="MCFC01000062">
    <property type="protein sequence ID" value="ORY24991.1"/>
    <property type="molecule type" value="Genomic_DNA"/>
</dbReference>
<dbReference type="InParanoid" id="A0A1Y2AR21"/>
<evidence type="ECO:0000256" key="2">
    <source>
        <dbReference type="ARBA" id="ARBA00023242"/>
    </source>
</evidence>
<evidence type="ECO:0000256" key="3">
    <source>
        <dbReference type="SAM" id="MobiDB-lite"/>
    </source>
</evidence>
<name>A0A1Y2AR21_9TREE</name>
<dbReference type="InterPro" id="IPR025151">
    <property type="entry name" value="ELYS_dom"/>
</dbReference>
<organism evidence="5 6">
    <name type="scientific">Naematelia encephala</name>
    <dbReference type="NCBI Taxonomy" id="71784"/>
    <lineage>
        <taxon>Eukaryota</taxon>
        <taxon>Fungi</taxon>
        <taxon>Dikarya</taxon>
        <taxon>Basidiomycota</taxon>
        <taxon>Agaricomycotina</taxon>
        <taxon>Tremellomycetes</taxon>
        <taxon>Tremellales</taxon>
        <taxon>Naemateliaceae</taxon>
        <taxon>Naematelia</taxon>
    </lineage>
</organism>
<dbReference type="STRING" id="71784.A0A1Y2AR21"/>
<dbReference type="AlphaFoldDB" id="A0A1Y2AR21"/>
<feature type="compositionally biased region" description="Basic residues" evidence="3">
    <location>
        <begin position="477"/>
        <end position="491"/>
    </location>
</feature>
<comment type="subcellular location">
    <subcellularLocation>
        <location evidence="1">Nucleus</location>
    </subcellularLocation>
</comment>
<feature type="compositionally biased region" description="Polar residues" evidence="3">
    <location>
        <begin position="530"/>
        <end position="541"/>
    </location>
</feature>
<sequence>MDEYIIPENILRWYNLASPPYTESSIERTTKQRNACPLQKLFFDQLLELAGLDGLSLYPASTPAGYRRLLHAVYSSDLDRIKRDCFFYYLLKDQDQYAADEDQGTSSQAEEFARKRCLPRMWRVFMTGYWSLDHSQWDDAVDALSDPAIRDINFLPSILHVLSTQVSPPSHAFSLLYTLLSGPHEPLVEEADRDIQLLATCSAGSIPEAFAWIRTHESPEVRVYLRESAWSWMLGVSRIGPSAVQAKALKELVHIPLLPEENAHLAHFLAHPPRTIAPPALSLLHDLVTLRFIHQGQYAEALQLDRDLAGSGGKEEDRQRRREMVREFIGVLPEAQRRVLSLQSDELAREKEKDVGAMMNGFVEREDDVDMTAVPIAEKGTPAPVDIPSTRRDAPASPAPQPLPRAHQSPFGGPPRFPSIARTASQVVGSPLRNISASPFRKPSTVFPSPSIPKPPRQIIDDDGDNDDQDSTPLPSRSRRSVMKPKSKSKPKSGTSAGAPSDAGTELTETEEPIEDTFAPPIPPRRSERIVSNTSQATSRHLSPPPPPPASPPSKRTSNRKGVTALGNTSGVPGAFPTSESAPAPAKPPVTPGRNTRSASRAILDDQAPPPKRSKAKSTSRAASEAPSEVSTSMSMTPGRATRRSTRRATTAQPSERGSPTPSVAASAGGRSTRGVRSGAREASATPRAKRTRK</sequence>
<comment type="caution">
    <text evidence="5">The sequence shown here is derived from an EMBL/GenBank/DDBJ whole genome shotgun (WGS) entry which is preliminary data.</text>
</comment>
<dbReference type="Pfam" id="PF13934">
    <property type="entry name" value="ELYS"/>
    <property type="match status" value="1"/>
</dbReference>
<feature type="compositionally biased region" description="Pro residues" evidence="3">
    <location>
        <begin position="543"/>
        <end position="552"/>
    </location>
</feature>
<dbReference type="Proteomes" id="UP000193986">
    <property type="component" value="Unassembled WGS sequence"/>
</dbReference>
<feature type="region of interest" description="Disordered" evidence="3">
    <location>
        <begin position="377"/>
        <end position="420"/>
    </location>
</feature>
<accession>A0A1Y2AR21</accession>
<keyword evidence="2" id="KW-0539">Nucleus</keyword>
<dbReference type="OrthoDB" id="20729at2759"/>
<proteinExistence type="predicted"/>
<evidence type="ECO:0000313" key="5">
    <source>
        <dbReference type="EMBL" id="ORY24991.1"/>
    </source>
</evidence>
<feature type="compositionally biased region" description="Polar residues" evidence="3">
    <location>
        <begin position="653"/>
        <end position="664"/>
    </location>
</feature>
<evidence type="ECO:0000313" key="6">
    <source>
        <dbReference type="Proteomes" id="UP000193986"/>
    </source>
</evidence>
<feature type="compositionally biased region" description="Acidic residues" evidence="3">
    <location>
        <begin position="461"/>
        <end position="470"/>
    </location>
</feature>
<feature type="domain" description="ELYS-like" evidence="4">
    <location>
        <begin position="40"/>
        <end position="271"/>
    </location>
</feature>
<evidence type="ECO:0000256" key="1">
    <source>
        <dbReference type="ARBA" id="ARBA00004123"/>
    </source>
</evidence>